<dbReference type="SUPFAM" id="SSF56176">
    <property type="entry name" value="FAD-binding/transporter-associated domain-like"/>
    <property type="match status" value="1"/>
</dbReference>
<gene>
    <name evidence="7" type="ORF">EJ05DRAFT_539998</name>
</gene>
<organism evidence="7 8">
    <name type="scientific">Pseudovirgaria hyperparasitica</name>
    <dbReference type="NCBI Taxonomy" id="470096"/>
    <lineage>
        <taxon>Eukaryota</taxon>
        <taxon>Fungi</taxon>
        <taxon>Dikarya</taxon>
        <taxon>Ascomycota</taxon>
        <taxon>Pezizomycotina</taxon>
        <taxon>Dothideomycetes</taxon>
        <taxon>Dothideomycetes incertae sedis</taxon>
        <taxon>Acrospermales</taxon>
        <taxon>Acrospermaceae</taxon>
        <taxon>Pseudovirgaria</taxon>
    </lineage>
</organism>
<evidence type="ECO:0000259" key="6">
    <source>
        <dbReference type="PROSITE" id="PS51387"/>
    </source>
</evidence>
<dbReference type="AlphaFoldDB" id="A0A6A6VZX2"/>
<dbReference type="InterPro" id="IPR050416">
    <property type="entry name" value="FAD-linked_Oxidoreductase"/>
</dbReference>
<keyword evidence="5" id="KW-0732">Signal</keyword>
<evidence type="ECO:0000256" key="1">
    <source>
        <dbReference type="ARBA" id="ARBA00005466"/>
    </source>
</evidence>
<dbReference type="EMBL" id="ML996576">
    <property type="protein sequence ID" value="KAF2756228.1"/>
    <property type="molecule type" value="Genomic_DNA"/>
</dbReference>
<keyword evidence="8" id="KW-1185">Reference proteome</keyword>
<evidence type="ECO:0000256" key="5">
    <source>
        <dbReference type="SAM" id="SignalP"/>
    </source>
</evidence>
<evidence type="ECO:0000313" key="7">
    <source>
        <dbReference type="EMBL" id="KAF2756228.1"/>
    </source>
</evidence>
<dbReference type="Pfam" id="PF01565">
    <property type="entry name" value="FAD_binding_4"/>
    <property type="match status" value="1"/>
</dbReference>
<dbReference type="Gene3D" id="3.30.465.10">
    <property type="match status" value="1"/>
</dbReference>
<dbReference type="Gene3D" id="3.40.462.20">
    <property type="match status" value="1"/>
</dbReference>
<dbReference type="GO" id="GO:0071949">
    <property type="term" value="F:FAD binding"/>
    <property type="evidence" value="ECO:0007669"/>
    <property type="project" value="InterPro"/>
</dbReference>
<comment type="similarity">
    <text evidence="1">Belongs to the oxygen-dependent FAD-linked oxidoreductase family.</text>
</comment>
<evidence type="ECO:0000256" key="4">
    <source>
        <dbReference type="ARBA" id="ARBA00023002"/>
    </source>
</evidence>
<dbReference type="GO" id="GO:0016491">
    <property type="term" value="F:oxidoreductase activity"/>
    <property type="evidence" value="ECO:0007669"/>
    <property type="project" value="UniProtKB-KW"/>
</dbReference>
<protein>
    <submittedName>
        <fullName evidence="7">FAD-binding domain-containing protein</fullName>
    </submittedName>
</protein>
<accession>A0A6A6VZX2</accession>
<dbReference type="PANTHER" id="PTHR42973">
    <property type="entry name" value="BINDING OXIDOREDUCTASE, PUTATIVE (AFU_ORTHOLOGUE AFUA_1G17690)-RELATED"/>
    <property type="match status" value="1"/>
</dbReference>
<keyword evidence="4" id="KW-0560">Oxidoreductase</keyword>
<evidence type="ECO:0000256" key="2">
    <source>
        <dbReference type="ARBA" id="ARBA00022630"/>
    </source>
</evidence>
<dbReference type="Proteomes" id="UP000799437">
    <property type="component" value="Unassembled WGS sequence"/>
</dbReference>
<dbReference type="InterPro" id="IPR016166">
    <property type="entry name" value="FAD-bd_PCMH"/>
</dbReference>
<reference evidence="7" key="1">
    <citation type="journal article" date="2020" name="Stud. Mycol.">
        <title>101 Dothideomycetes genomes: a test case for predicting lifestyles and emergence of pathogens.</title>
        <authorList>
            <person name="Haridas S."/>
            <person name="Albert R."/>
            <person name="Binder M."/>
            <person name="Bloem J."/>
            <person name="Labutti K."/>
            <person name="Salamov A."/>
            <person name="Andreopoulos B."/>
            <person name="Baker S."/>
            <person name="Barry K."/>
            <person name="Bills G."/>
            <person name="Bluhm B."/>
            <person name="Cannon C."/>
            <person name="Castanera R."/>
            <person name="Culley D."/>
            <person name="Daum C."/>
            <person name="Ezra D."/>
            <person name="Gonzalez J."/>
            <person name="Henrissat B."/>
            <person name="Kuo A."/>
            <person name="Liang C."/>
            <person name="Lipzen A."/>
            <person name="Lutzoni F."/>
            <person name="Magnuson J."/>
            <person name="Mondo S."/>
            <person name="Nolan M."/>
            <person name="Ohm R."/>
            <person name="Pangilinan J."/>
            <person name="Park H.-J."/>
            <person name="Ramirez L."/>
            <person name="Alfaro M."/>
            <person name="Sun H."/>
            <person name="Tritt A."/>
            <person name="Yoshinaga Y."/>
            <person name="Zwiers L.-H."/>
            <person name="Turgeon B."/>
            <person name="Goodwin S."/>
            <person name="Spatafora J."/>
            <person name="Crous P."/>
            <person name="Grigoriev I."/>
        </authorList>
    </citation>
    <scope>NUCLEOTIDE SEQUENCE</scope>
    <source>
        <strain evidence="7">CBS 121739</strain>
    </source>
</reference>
<dbReference type="GeneID" id="54490625"/>
<dbReference type="PANTHER" id="PTHR42973:SF54">
    <property type="entry name" value="FAD-BINDING PCMH-TYPE DOMAIN-CONTAINING PROTEIN"/>
    <property type="match status" value="1"/>
</dbReference>
<dbReference type="RefSeq" id="XP_033598679.1">
    <property type="nucleotide sequence ID" value="XM_033749571.1"/>
</dbReference>
<feature type="signal peptide" evidence="5">
    <location>
        <begin position="1"/>
        <end position="20"/>
    </location>
</feature>
<dbReference type="InterPro" id="IPR016169">
    <property type="entry name" value="FAD-bd_PCMH_sub2"/>
</dbReference>
<sequence length="534" mass="58559">MRFNHFVIAVALASARCVQGRPSSPSDSVLQILYSIPQGNNTELKGLVQEARPIIDSIGSQKPPNDQAQRNENACTILKTVLRGHYTDSTNQVSYDTLLQKNYASQCHLPPACFITPNSNAAVAITLKIIDLTQAKFSVRSGGHNVNPGWAGVSHGVIIDTQELNTIQLRPDRSSVRVGTGNRFGTVQEYLDPYNVSVVSGHTVQPGVGGVLLGGGLPLVSTYTGMGADNIKSAEVITSDSRVVIASATENPDLFRALKGGVNNFGIVTHFELYTSKVHDIWFRALVYSSLDPLPVFDALQKTQVAMESDDKAGLVFTILPFGGFMVDFFYVEPTYQPEVFAAFDALTPVSAIHDAVNGTVYSIMQNLTNHLPPANRYSTSCTIRVDTDLYTSVYNRYHEMTQKYSTNTTAFQMVMHPYGSATTRISKERGGNVMGDINGAQTILTYGAQWTDDRDNEKIYDIVDEITQATIDEAEQRGLDEKFIFANGGSFTQNVLASYGEENLKHIRAASKKFDRKQMFQSLQNGGFLVSRA</sequence>
<feature type="chain" id="PRO_5025587273" evidence="5">
    <location>
        <begin position="21"/>
        <end position="534"/>
    </location>
</feature>
<evidence type="ECO:0000313" key="8">
    <source>
        <dbReference type="Proteomes" id="UP000799437"/>
    </source>
</evidence>
<dbReference type="Gene3D" id="3.30.43.10">
    <property type="entry name" value="Uridine Diphospho-n-acetylenolpyruvylglucosamine Reductase, domain 2"/>
    <property type="match status" value="1"/>
</dbReference>
<dbReference type="InterPro" id="IPR036318">
    <property type="entry name" value="FAD-bd_PCMH-like_sf"/>
</dbReference>
<evidence type="ECO:0000256" key="3">
    <source>
        <dbReference type="ARBA" id="ARBA00022827"/>
    </source>
</evidence>
<keyword evidence="3" id="KW-0274">FAD</keyword>
<keyword evidence="2" id="KW-0285">Flavoprotein</keyword>
<dbReference type="OrthoDB" id="2151789at2759"/>
<feature type="domain" description="FAD-binding PCMH-type" evidence="6">
    <location>
        <begin position="107"/>
        <end position="278"/>
    </location>
</feature>
<dbReference type="InterPro" id="IPR016167">
    <property type="entry name" value="FAD-bd_PCMH_sub1"/>
</dbReference>
<dbReference type="InterPro" id="IPR006094">
    <property type="entry name" value="Oxid_FAD_bind_N"/>
</dbReference>
<proteinExistence type="inferred from homology"/>
<name>A0A6A6VZX2_9PEZI</name>
<dbReference type="PROSITE" id="PS51387">
    <property type="entry name" value="FAD_PCMH"/>
    <property type="match status" value="1"/>
</dbReference>